<dbReference type="STRING" id="1314751.GCA_001591425_00723"/>
<feature type="domain" description="AB hydrolase-1" evidence="2">
    <location>
        <begin position="60"/>
        <end position="311"/>
    </location>
</feature>
<dbReference type="PANTHER" id="PTHR36837:SF2">
    <property type="entry name" value="POLY(3-HYDROXYALKANOATE) POLYMERASE SUBUNIT PHAC"/>
    <property type="match status" value="1"/>
</dbReference>
<dbReference type="AlphaFoldDB" id="A0A223KUA0"/>
<dbReference type="KEGG" id="bcoh:BC6307_18330"/>
<keyword evidence="1" id="KW-0472">Membrane</keyword>
<dbReference type="InterPro" id="IPR029058">
    <property type="entry name" value="AB_hydrolase_fold"/>
</dbReference>
<evidence type="ECO:0000313" key="3">
    <source>
        <dbReference type="EMBL" id="AST93075.1"/>
    </source>
</evidence>
<dbReference type="InterPro" id="IPR051321">
    <property type="entry name" value="PHA/PHB_synthase"/>
</dbReference>
<dbReference type="Gene3D" id="3.40.50.1820">
    <property type="entry name" value="alpha/beta hydrolase"/>
    <property type="match status" value="1"/>
</dbReference>
<dbReference type="Proteomes" id="UP000215224">
    <property type="component" value="Chromosome"/>
</dbReference>
<keyword evidence="4" id="KW-1185">Reference proteome</keyword>
<sequence>MRDSIPSNWRKSPSIGGPTARKAIWKKNKATLWYYPSAQKTYKEPLFLIYSLVNQPFILDLYPGASMIESFVQNGYDVYLLDFGIPGYEDSHITIDHYIVDYIQKGVQRTLRHAKADEITLIGYCLGGVFATLYAAIATESIKNLILVVTPIDFSELPSFNRWLTALRDENISFDHLFDAYGVLPAPLIEAGIRSITVPVYYTQYLALLQNSNNKEYVERWKRFNDWTKGHIPFVGQALKQFVNDYVRDNKLVNGEIKIKGKNVLLKNIDMNLLVVAAKNDELVPPSLSEPIMNLVSSNDKQFQLVDGGHTTMTAKKGALPNYLQNWLPERSTLIGEEV</sequence>
<keyword evidence="1" id="KW-1133">Transmembrane helix</keyword>
<dbReference type="SUPFAM" id="SSF53474">
    <property type="entry name" value="alpha/beta-Hydrolases"/>
    <property type="match status" value="1"/>
</dbReference>
<dbReference type="Pfam" id="PF00561">
    <property type="entry name" value="Abhydrolase_1"/>
    <property type="match status" value="1"/>
</dbReference>
<proteinExistence type="predicted"/>
<gene>
    <name evidence="3" type="ORF">BC6307_18330</name>
</gene>
<accession>A0A223KUA0</accession>
<dbReference type="RefSeq" id="WP_066412256.1">
    <property type="nucleotide sequence ID" value="NZ_CP018866.1"/>
</dbReference>
<feature type="transmembrane region" description="Helical" evidence="1">
    <location>
        <begin position="119"/>
        <end position="137"/>
    </location>
</feature>
<dbReference type="EMBL" id="CP018866">
    <property type="protein sequence ID" value="AST93075.1"/>
    <property type="molecule type" value="Genomic_DNA"/>
</dbReference>
<evidence type="ECO:0000313" key="4">
    <source>
        <dbReference type="Proteomes" id="UP000215224"/>
    </source>
</evidence>
<name>A0A223KUA0_9BACI</name>
<dbReference type="PANTHER" id="PTHR36837">
    <property type="entry name" value="POLY(3-HYDROXYALKANOATE) POLYMERASE SUBUNIT PHAC"/>
    <property type="match status" value="1"/>
</dbReference>
<organism evidence="3 4">
    <name type="scientific">Sutcliffiella cohnii</name>
    <dbReference type="NCBI Taxonomy" id="33932"/>
    <lineage>
        <taxon>Bacteria</taxon>
        <taxon>Bacillati</taxon>
        <taxon>Bacillota</taxon>
        <taxon>Bacilli</taxon>
        <taxon>Bacillales</taxon>
        <taxon>Bacillaceae</taxon>
        <taxon>Sutcliffiella</taxon>
    </lineage>
</organism>
<evidence type="ECO:0000259" key="2">
    <source>
        <dbReference type="Pfam" id="PF00561"/>
    </source>
</evidence>
<keyword evidence="1" id="KW-0812">Transmembrane</keyword>
<dbReference type="InterPro" id="IPR000073">
    <property type="entry name" value="AB_hydrolase_1"/>
</dbReference>
<evidence type="ECO:0000256" key="1">
    <source>
        <dbReference type="SAM" id="Phobius"/>
    </source>
</evidence>
<protein>
    <submittedName>
        <fullName evidence="3">Hydroxyalkanoic acid synthase</fullName>
    </submittedName>
</protein>
<reference evidence="3 4" key="1">
    <citation type="submission" date="2016-12" db="EMBL/GenBank/DDBJ databases">
        <title>The whole genome sequencing and assembly of Bacillus cohnii DSM 6307T strain.</title>
        <authorList>
            <person name="Lee Y.-J."/>
            <person name="Yi H."/>
            <person name="Bahn Y.-S."/>
            <person name="Kim J.F."/>
            <person name="Lee D.-W."/>
        </authorList>
    </citation>
    <scope>NUCLEOTIDE SEQUENCE [LARGE SCALE GENOMIC DNA]</scope>
    <source>
        <strain evidence="3 4">DSM 6307</strain>
    </source>
</reference>